<organism evidence="7 8">
    <name type="scientific">Clostridium aromativorans</name>
    <dbReference type="NCBI Taxonomy" id="2836848"/>
    <lineage>
        <taxon>Bacteria</taxon>
        <taxon>Bacillati</taxon>
        <taxon>Bacillota</taxon>
        <taxon>Clostridia</taxon>
        <taxon>Eubacteriales</taxon>
        <taxon>Clostridiaceae</taxon>
        <taxon>Clostridium</taxon>
    </lineage>
</organism>
<feature type="domain" description="Arsenosugar biosynthesis radical SAM protein ArsS-like C-terminal" evidence="6">
    <location>
        <begin position="194"/>
        <end position="326"/>
    </location>
</feature>
<dbReference type="InterPro" id="IPR013785">
    <property type="entry name" value="Aldolase_TIM"/>
</dbReference>
<evidence type="ECO:0000256" key="3">
    <source>
        <dbReference type="ARBA" id="ARBA00023004"/>
    </source>
</evidence>
<name>A0ABS8N3G8_9CLOT</name>
<keyword evidence="1" id="KW-0949">S-adenosyl-L-methionine</keyword>
<keyword evidence="8" id="KW-1185">Reference proteome</keyword>
<evidence type="ECO:0000259" key="6">
    <source>
        <dbReference type="Pfam" id="PF12345"/>
    </source>
</evidence>
<protein>
    <submittedName>
        <fullName evidence="7">Arsenosugar biosynthesis radical SAM protein ArsS</fullName>
    </submittedName>
</protein>
<keyword evidence="2" id="KW-0479">Metal-binding</keyword>
<evidence type="ECO:0000313" key="7">
    <source>
        <dbReference type="EMBL" id="MCC9293645.1"/>
    </source>
</evidence>
<dbReference type="SFLD" id="SFLDG01067">
    <property type="entry name" value="SPASM/twitch_domain_containing"/>
    <property type="match status" value="1"/>
</dbReference>
<proteinExistence type="predicted"/>
<dbReference type="SUPFAM" id="SSF102114">
    <property type="entry name" value="Radical SAM enzymes"/>
    <property type="match status" value="1"/>
</dbReference>
<dbReference type="PANTHER" id="PTHR43728">
    <property type="entry name" value="SLR0304 PROTEIN"/>
    <property type="match status" value="1"/>
</dbReference>
<dbReference type="CDD" id="cd01335">
    <property type="entry name" value="Radical_SAM"/>
    <property type="match status" value="1"/>
</dbReference>
<dbReference type="Proteomes" id="UP001165422">
    <property type="component" value="Unassembled WGS sequence"/>
</dbReference>
<dbReference type="InterPro" id="IPR007197">
    <property type="entry name" value="rSAM"/>
</dbReference>
<dbReference type="Gene3D" id="3.20.20.70">
    <property type="entry name" value="Aldolase class I"/>
    <property type="match status" value="1"/>
</dbReference>
<evidence type="ECO:0000256" key="2">
    <source>
        <dbReference type="ARBA" id="ARBA00022723"/>
    </source>
</evidence>
<dbReference type="PANTHER" id="PTHR43728:SF1">
    <property type="entry name" value="FE-S OXIDOREDUCTASE"/>
    <property type="match status" value="1"/>
</dbReference>
<evidence type="ECO:0000256" key="1">
    <source>
        <dbReference type="ARBA" id="ARBA00022691"/>
    </source>
</evidence>
<comment type="caution">
    <text evidence="7">The sequence shown here is derived from an EMBL/GenBank/DDBJ whole genome shotgun (WGS) entry which is preliminary data.</text>
</comment>
<evidence type="ECO:0000313" key="8">
    <source>
        <dbReference type="Proteomes" id="UP001165422"/>
    </source>
</evidence>
<dbReference type="SFLD" id="SFLDS00029">
    <property type="entry name" value="Radical_SAM"/>
    <property type="match status" value="1"/>
</dbReference>
<reference evidence="7" key="1">
    <citation type="submission" date="2021-11" db="EMBL/GenBank/DDBJ databases">
        <authorList>
            <person name="Qingchun L."/>
            <person name="Dong Z."/>
            <person name="Zongwei Q."/>
            <person name="Jia Z."/>
            <person name="Duotao L."/>
        </authorList>
    </citation>
    <scope>NUCLEOTIDE SEQUENCE</scope>
    <source>
        <strain evidence="7">WLY-B-L2</strain>
    </source>
</reference>
<feature type="domain" description="Radical SAM core" evidence="5">
    <location>
        <begin position="39"/>
        <end position="177"/>
    </location>
</feature>
<dbReference type="InterPro" id="IPR058240">
    <property type="entry name" value="rSAM_sf"/>
</dbReference>
<dbReference type="Pfam" id="PF04055">
    <property type="entry name" value="Radical_SAM"/>
    <property type="match status" value="1"/>
</dbReference>
<evidence type="ECO:0000256" key="4">
    <source>
        <dbReference type="ARBA" id="ARBA00023014"/>
    </source>
</evidence>
<gene>
    <name evidence="7" type="primary">arsS</name>
    <name evidence="7" type="ORF">LN736_01990</name>
</gene>
<dbReference type="Pfam" id="PF12345">
    <property type="entry name" value="DUF3641"/>
    <property type="match status" value="1"/>
</dbReference>
<dbReference type="NCBIfam" id="TIGR04167">
    <property type="entry name" value="rSAM_SeCys"/>
    <property type="match status" value="1"/>
</dbReference>
<keyword evidence="3" id="KW-0408">Iron</keyword>
<sequence length="328" mass="37216">MNMKQNLYLEQIDGIPLFSERVKGQKFCRTRSQLDIMQVNITNRCNLSCKHCHVDAGPTCTEIMSRQTMKDCLQVFEENKFSVLDITGGSPEMNPDFQWLIEEASKKGIHTIVRSNLIILTEKGYTHLPELYAHHNVEVVASLPYYSEKDTDRQRGIGVFKACIDMLRKFNQLGYGKTPDLVLNLVYNPGGAFLPPKQDSLTLEYKRKLMEQYGITFNKLYTITNSPIGRFGKFLERSGNLKPYMNRLWSAFNPETLENMMCRNQLSVGWDGLLYDCDFNQARGWTAESKHQIQDLKGKSVAARKIVFGDHCYACTAGSGSSCGGTIA</sequence>
<keyword evidence="4" id="KW-0411">Iron-sulfur</keyword>
<dbReference type="EMBL" id="JAJJPB010000001">
    <property type="protein sequence ID" value="MCC9293645.1"/>
    <property type="molecule type" value="Genomic_DNA"/>
</dbReference>
<evidence type="ECO:0000259" key="5">
    <source>
        <dbReference type="Pfam" id="PF04055"/>
    </source>
</evidence>
<dbReference type="InterPro" id="IPR026351">
    <property type="entry name" value="rSAM_ArsS-like"/>
</dbReference>
<accession>A0ABS8N3G8</accession>
<dbReference type="InterPro" id="IPR024521">
    <property type="entry name" value="ArsS-like_C"/>
</dbReference>